<keyword evidence="1" id="KW-0436">Ligase</keyword>
<accession>A0ACB8TDH6</accession>
<evidence type="ECO:0000313" key="1">
    <source>
        <dbReference type="EMBL" id="KAI0066474.1"/>
    </source>
</evidence>
<gene>
    <name evidence="1" type="ORF">BV25DRAFT_1878401</name>
</gene>
<protein>
    <submittedName>
        <fullName evidence="1">Phenylacetyl-CoA ligase</fullName>
    </submittedName>
</protein>
<dbReference type="Proteomes" id="UP000814140">
    <property type="component" value="Unassembled WGS sequence"/>
</dbReference>
<reference evidence="1" key="1">
    <citation type="submission" date="2021-03" db="EMBL/GenBank/DDBJ databases">
        <authorList>
            <consortium name="DOE Joint Genome Institute"/>
            <person name="Ahrendt S."/>
            <person name="Looney B.P."/>
            <person name="Miyauchi S."/>
            <person name="Morin E."/>
            <person name="Drula E."/>
            <person name="Courty P.E."/>
            <person name="Chicoki N."/>
            <person name="Fauchery L."/>
            <person name="Kohler A."/>
            <person name="Kuo A."/>
            <person name="Labutti K."/>
            <person name="Pangilinan J."/>
            <person name="Lipzen A."/>
            <person name="Riley R."/>
            <person name="Andreopoulos W."/>
            <person name="He G."/>
            <person name="Johnson J."/>
            <person name="Barry K.W."/>
            <person name="Grigoriev I.V."/>
            <person name="Nagy L."/>
            <person name="Hibbett D."/>
            <person name="Henrissat B."/>
            <person name="Matheny P.B."/>
            <person name="Labbe J."/>
            <person name="Martin F."/>
        </authorList>
    </citation>
    <scope>NUCLEOTIDE SEQUENCE</scope>
    <source>
        <strain evidence="1">HHB10654</strain>
    </source>
</reference>
<organism evidence="1 2">
    <name type="scientific">Artomyces pyxidatus</name>
    <dbReference type="NCBI Taxonomy" id="48021"/>
    <lineage>
        <taxon>Eukaryota</taxon>
        <taxon>Fungi</taxon>
        <taxon>Dikarya</taxon>
        <taxon>Basidiomycota</taxon>
        <taxon>Agaricomycotina</taxon>
        <taxon>Agaricomycetes</taxon>
        <taxon>Russulales</taxon>
        <taxon>Auriscalpiaceae</taxon>
        <taxon>Artomyces</taxon>
    </lineage>
</organism>
<dbReference type="EMBL" id="MU277192">
    <property type="protein sequence ID" value="KAI0066474.1"/>
    <property type="molecule type" value="Genomic_DNA"/>
</dbReference>
<evidence type="ECO:0000313" key="2">
    <source>
        <dbReference type="Proteomes" id="UP000814140"/>
    </source>
</evidence>
<keyword evidence="2" id="KW-1185">Reference proteome</keyword>
<reference evidence="1" key="2">
    <citation type="journal article" date="2022" name="New Phytol.">
        <title>Evolutionary transition to the ectomycorrhizal habit in the genomes of a hyperdiverse lineage of mushroom-forming fungi.</title>
        <authorList>
            <person name="Looney B."/>
            <person name="Miyauchi S."/>
            <person name="Morin E."/>
            <person name="Drula E."/>
            <person name="Courty P.E."/>
            <person name="Kohler A."/>
            <person name="Kuo A."/>
            <person name="LaButti K."/>
            <person name="Pangilinan J."/>
            <person name="Lipzen A."/>
            <person name="Riley R."/>
            <person name="Andreopoulos W."/>
            <person name="He G."/>
            <person name="Johnson J."/>
            <person name="Nolan M."/>
            <person name="Tritt A."/>
            <person name="Barry K.W."/>
            <person name="Grigoriev I.V."/>
            <person name="Nagy L.G."/>
            <person name="Hibbett D."/>
            <person name="Henrissat B."/>
            <person name="Matheny P.B."/>
            <person name="Labbe J."/>
            <person name="Martin F.M."/>
        </authorList>
    </citation>
    <scope>NUCLEOTIDE SEQUENCE</scope>
    <source>
        <strain evidence="1">HHB10654</strain>
    </source>
</reference>
<sequence length="573" mass="62133">MSEVLSKVPLGAVPDNLTIPQFFLDYKHPLKSTHKQNAPYFIDDKTGKQYTEKDVLSRVHGLANGLSRKWNIGEGDVVCIFSPNHIDYPIAIWAVHRLGGIITGSNPAYTVDELIHQLKLTNAATVVTQTPFLGPATQACKAVGIPAERIVLLDEAPRGSPHVTIEQLIADGVQAKQNFVERKLAPGEAKTRVAFFSLSSGTTGPPKAVVVGHYAVIANVLQMTTHNAVVEEQNGVPPADRRFRSGDLVTGVLPFFHIYGLVMGIHQMMFNAITVVVIPKFSWPDFLETIVKYHIQNLIVVPPMIVLLCKHPATKKYDLSFVHLCYSGAAPLSGSLIKDLSQVLPNAHVGQGYGMTETATAVTMTPPMVKVGWSGTAGSLLPGVKVRVVTADGKLAGMGEPGELVVWSPSNALRYHNNTKATDETFLDGWVRTGDEVVYDEKGEITIVDRLKELIKVRGFQVAPAELEGHLLTHPDVADVCVVAVPDDFSGELPFAFIVLHEAAAARAATEGAAIKAALAKYVSDVKTNYKWLAGGVEFIDVIPKNPSGKLLRRVLKVKAKEILKAKPLKSRL</sequence>
<name>A0ACB8TDH6_9AGAM</name>
<proteinExistence type="predicted"/>
<comment type="caution">
    <text evidence="1">The sequence shown here is derived from an EMBL/GenBank/DDBJ whole genome shotgun (WGS) entry which is preliminary data.</text>
</comment>